<evidence type="ECO:0000313" key="4">
    <source>
        <dbReference type="EMBL" id="EQD63000.1"/>
    </source>
</evidence>
<protein>
    <submittedName>
        <fullName evidence="4">Polysaccharide export protein</fullName>
    </submittedName>
</protein>
<dbReference type="GO" id="GO:0015159">
    <property type="term" value="F:polysaccharide transmembrane transporter activity"/>
    <property type="evidence" value="ECO:0007669"/>
    <property type="project" value="InterPro"/>
</dbReference>
<dbReference type="PROSITE" id="PS51257">
    <property type="entry name" value="PROKAR_LIPOPROTEIN"/>
    <property type="match status" value="1"/>
</dbReference>
<dbReference type="EMBL" id="AUZZ01001760">
    <property type="protein sequence ID" value="EQD63000.1"/>
    <property type="molecule type" value="Genomic_DNA"/>
</dbReference>
<dbReference type="Pfam" id="PF10531">
    <property type="entry name" value="SLBB"/>
    <property type="match status" value="1"/>
</dbReference>
<evidence type="ECO:0000256" key="1">
    <source>
        <dbReference type="ARBA" id="ARBA00022729"/>
    </source>
</evidence>
<dbReference type="PANTHER" id="PTHR33619:SF3">
    <property type="entry name" value="POLYSACCHARIDE EXPORT PROTEIN GFCE-RELATED"/>
    <property type="match status" value="1"/>
</dbReference>
<sequence length="237" mass="25455">MGHVTLRTALLACGMLLLAACASNPSSNSAVPMVSPGARAFNPAALLGPEARQYRLGSGDLLEVSVFQVKDFNKVKARVDGIGDIDLPLAGVVKVGGLTVNQARQAITQRLAETYLQDPQVSVFLDKAANERFTVDGAVHKPGVYPMLGQMNLLQAIAMAQGPTTLANYSRVVIFRTIGGKPMAARFDLDQIRAGTMIDPTLYPDDIIVVDESGLKSTLKAIIDNMRGFIYFQAYKL</sequence>
<dbReference type="InterPro" id="IPR049712">
    <property type="entry name" value="Poly_export"/>
</dbReference>
<dbReference type="AlphaFoldDB" id="T1C9I4"/>
<dbReference type="InterPro" id="IPR003715">
    <property type="entry name" value="Poly_export_N"/>
</dbReference>
<accession>T1C9I4</accession>
<feature type="domain" description="Polysaccharide export protein N-terminal" evidence="2">
    <location>
        <begin position="50"/>
        <end position="125"/>
    </location>
</feature>
<name>T1C9I4_9ZZZZ</name>
<evidence type="ECO:0000259" key="3">
    <source>
        <dbReference type="Pfam" id="PF10531"/>
    </source>
</evidence>
<gene>
    <name evidence="4" type="ORF">B2A_02580</name>
</gene>
<reference evidence="4" key="1">
    <citation type="submission" date="2013-08" db="EMBL/GenBank/DDBJ databases">
        <authorList>
            <person name="Mendez C."/>
            <person name="Richter M."/>
            <person name="Ferrer M."/>
            <person name="Sanchez J."/>
        </authorList>
    </citation>
    <scope>NUCLEOTIDE SEQUENCE</scope>
</reference>
<dbReference type="Gene3D" id="3.10.560.10">
    <property type="entry name" value="Outer membrane lipoprotein wza domain like"/>
    <property type="match status" value="1"/>
</dbReference>
<reference evidence="4" key="2">
    <citation type="journal article" date="2014" name="ISME J.">
        <title>Microbial stratification in low pH oxic and suboxic macroscopic growths along an acid mine drainage.</title>
        <authorList>
            <person name="Mendez-Garcia C."/>
            <person name="Mesa V."/>
            <person name="Sprenger R.R."/>
            <person name="Richter M."/>
            <person name="Diez M.S."/>
            <person name="Solano J."/>
            <person name="Bargiela R."/>
            <person name="Golyshina O.V."/>
            <person name="Manteca A."/>
            <person name="Ramos J.L."/>
            <person name="Gallego J.R."/>
            <person name="Llorente I."/>
            <person name="Martins Dos Santos V.A."/>
            <person name="Jensen O.N."/>
            <person name="Pelaez A.I."/>
            <person name="Sanchez J."/>
            <person name="Ferrer M."/>
        </authorList>
    </citation>
    <scope>NUCLEOTIDE SEQUENCE</scope>
</reference>
<organism evidence="4">
    <name type="scientific">mine drainage metagenome</name>
    <dbReference type="NCBI Taxonomy" id="410659"/>
    <lineage>
        <taxon>unclassified sequences</taxon>
        <taxon>metagenomes</taxon>
        <taxon>ecological metagenomes</taxon>
    </lineage>
</organism>
<feature type="domain" description="Soluble ligand binding" evidence="3">
    <location>
        <begin position="133"/>
        <end position="183"/>
    </location>
</feature>
<dbReference type="PANTHER" id="PTHR33619">
    <property type="entry name" value="POLYSACCHARIDE EXPORT PROTEIN GFCE-RELATED"/>
    <property type="match status" value="1"/>
</dbReference>
<comment type="caution">
    <text evidence="4">The sequence shown here is derived from an EMBL/GenBank/DDBJ whole genome shotgun (WGS) entry which is preliminary data.</text>
</comment>
<dbReference type="Gene3D" id="3.30.1950.10">
    <property type="entry name" value="wza like domain"/>
    <property type="match status" value="1"/>
</dbReference>
<dbReference type="InterPro" id="IPR019554">
    <property type="entry name" value="Soluble_ligand-bd"/>
</dbReference>
<proteinExistence type="predicted"/>
<keyword evidence="1" id="KW-0732">Signal</keyword>
<dbReference type="Pfam" id="PF02563">
    <property type="entry name" value="Poly_export"/>
    <property type="match status" value="1"/>
</dbReference>
<evidence type="ECO:0000259" key="2">
    <source>
        <dbReference type="Pfam" id="PF02563"/>
    </source>
</evidence>